<proteinExistence type="predicted"/>
<dbReference type="EMBL" id="BLWD01000001">
    <property type="protein sequence ID" value="GFN06604.1"/>
    <property type="molecule type" value="Genomic_DNA"/>
</dbReference>
<protein>
    <submittedName>
        <fullName evidence="1">Uncharacterized protein</fullName>
    </submittedName>
</protein>
<reference evidence="1 2" key="1">
    <citation type="submission" date="2020-05" db="EMBL/GenBank/DDBJ databases">
        <title>Whole genome shotgun sequence of Streptomyces microflavus NBRC 13062.</title>
        <authorList>
            <person name="Komaki H."/>
            <person name="Tamura T."/>
        </authorList>
    </citation>
    <scope>NUCLEOTIDE SEQUENCE [LARGE SCALE GENOMIC DNA]</scope>
    <source>
        <strain evidence="1 2">NBRC 13062</strain>
    </source>
</reference>
<organism evidence="1 2">
    <name type="scientific">Streptomyces microflavus</name>
    <name type="common">Streptomyces lipmanii</name>
    <dbReference type="NCBI Taxonomy" id="1919"/>
    <lineage>
        <taxon>Bacteria</taxon>
        <taxon>Bacillati</taxon>
        <taxon>Actinomycetota</taxon>
        <taxon>Actinomycetes</taxon>
        <taxon>Kitasatosporales</taxon>
        <taxon>Streptomycetaceae</taxon>
        <taxon>Streptomyces</taxon>
    </lineage>
</organism>
<dbReference type="AlphaFoldDB" id="A0A7J0CXH6"/>
<sequence>MKDGQATGRSALEGAVDAGGATVEVEVFPVQPEEFALAEPGAQGEFVQCVEPVATGCVEELPGLACGEGFEAPGRGAGS</sequence>
<evidence type="ECO:0000313" key="1">
    <source>
        <dbReference type="EMBL" id="GFN06604.1"/>
    </source>
</evidence>
<evidence type="ECO:0000313" key="2">
    <source>
        <dbReference type="Proteomes" id="UP000498740"/>
    </source>
</evidence>
<dbReference type="Proteomes" id="UP000498740">
    <property type="component" value="Unassembled WGS sequence"/>
</dbReference>
<name>A0A7J0CXH6_STRMI</name>
<gene>
    <name evidence="1" type="ORF">Smic_51600</name>
</gene>
<accession>A0A7J0CXH6</accession>
<comment type="caution">
    <text evidence="1">The sequence shown here is derived from an EMBL/GenBank/DDBJ whole genome shotgun (WGS) entry which is preliminary data.</text>
</comment>